<dbReference type="EMBL" id="CP006644">
    <property type="protein sequence ID" value="AHE56191.1"/>
    <property type="molecule type" value="Genomic_DNA"/>
</dbReference>
<accession>W0AGF0</accession>
<dbReference type="Proteomes" id="UP000018851">
    <property type="component" value="Chromosome"/>
</dbReference>
<dbReference type="STRING" id="1123269.NX02_22865"/>
<gene>
    <name evidence="2" type="ORF">NX02_22865</name>
</gene>
<dbReference type="SMART" id="SM00421">
    <property type="entry name" value="HTH_LUXR"/>
    <property type="match status" value="1"/>
</dbReference>
<dbReference type="KEGG" id="ssan:NX02_22865"/>
<dbReference type="SUPFAM" id="SSF46894">
    <property type="entry name" value="C-terminal effector domain of the bipartite response regulators"/>
    <property type="match status" value="1"/>
</dbReference>
<proteinExistence type="predicted"/>
<dbReference type="OrthoDB" id="7425190at2"/>
<dbReference type="PATRIC" id="fig|1123269.5.peg.4472"/>
<sequence length="381" mass="39646">MAIIGNEAAVGARGVESAAMALADRFADAALDGAHWMPALAALASATGSAHGQLVGIGGPRVVPFNWVTGFSQAAIDQFVEIDGGDPLINPRVAVSIGAPVLEVRSEADYRAVAPAMRSDVYADFARDHDIAYGCQAKLAEDDAGLIGLAVLRGERDGETTAEQRALFAAVAPHVRAAVRLQAALENQGLALVRGVLDAVSAAVLLCARDGRIRAATPAAEALLGNGRLRCGDGRLAAATAADTLVLRRAIAAHGAPGPRRPAETLAIGAGEGCLPLLLDICAAPAGPWAFGFRPTVMVIARSERRWHASAATILSLLYGLSDAEADVALRLARGETREAIAEQRGTRLETVRAQLKTVFGKLGVRREVELVTMLADLLRS</sequence>
<dbReference type="eggNOG" id="COG2771">
    <property type="taxonomic scope" value="Bacteria"/>
</dbReference>
<dbReference type="HOGENOM" id="CLU_741671_0_0_5"/>
<evidence type="ECO:0000313" key="3">
    <source>
        <dbReference type="Proteomes" id="UP000018851"/>
    </source>
</evidence>
<protein>
    <recommendedName>
        <fullName evidence="1">HTH luxR-type domain-containing protein</fullName>
    </recommendedName>
</protein>
<feature type="domain" description="HTH luxR-type" evidence="1">
    <location>
        <begin position="318"/>
        <end position="375"/>
    </location>
</feature>
<dbReference type="AlphaFoldDB" id="W0AGF0"/>
<dbReference type="RefSeq" id="WP_025294316.1">
    <property type="nucleotide sequence ID" value="NZ_CP006644.1"/>
</dbReference>
<dbReference type="InterPro" id="IPR036388">
    <property type="entry name" value="WH-like_DNA-bd_sf"/>
</dbReference>
<reference evidence="2 3" key="1">
    <citation type="submission" date="2013-07" db="EMBL/GenBank/DDBJ databases">
        <title>Completed genome of Sphingomonas sanxanigenens NX02.</title>
        <authorList>
            <person name="Ma T."/>
            <person name="Huang H."/>
            <person name="Wu M."/>
            <person name="Li X."/>
            <person name="Li G."/>
        </authorList>
    </citation>
    <scope>NUCLEOTIDE SEQUENCE [LARGE SCALE GENOMIC DNA]</scope>
    <source>
        <strain evidence="2 3">NX02</strain>
    </source>
</reference>
<dbReference type="InterPro" id="IPR000792">
    <property type="entry name" value="Tscrpt_reg_LuxR_C"/>
</dbReference>
<dbReference type="GO" id="GO:0003677">
    <property type="term" value="F:DNA binding"/>
    <property type="evidence" value="ECO:0007669"/>
    <property type="project" value="InterPro"/>
</dbReference>
<evidence type="ECO:0000313" key="2">
    <source>
        <dbReference type="EMBL" id="AHE56191.1"/>
    </source>
</evidence>
<dbReference type="InterPro" id="IPR016032">
    <property type="entry name" value="Sig_transdc_resp-reg_C-effctor"/>
</dbReference>
<evidence type="ECO:0000259" key="1">
    <source>
        <dbReference type="SMART" id="SM00421"/>
    </source>
</evidence>
<keyword evidence="3" id="KW-1185">Reference proteome</keyword>
<organism evidence="2 3">
    <name type="scientific">Sphingomonas sanxanigenens DSM 19645 = NX02</name>
    <dbReference type="NCBI Taxonomy" id="1123269"/>
    <lineage>
        <taxon>Bacteria</taxon>
        <taxon>Pseudomonadati</taxon>
        <taxon>Pseudomonadota</taxon>
        <taxon>Alphaproteobacteria</taxon>
        <taxon>Sphingomonadales</taxon>
        <taxon>Sphingomonadaceae</taxon>
        <taxon>Sphingomonas</taxon>
    </lineage>
</organism>
<dbReference type="Gene3D" id="1.10.10.10">
    <property type="entry name" value="Winged helix-like DNA-binding domain superfamily/Winged helix DNA-binding domain"/>
    <property type="match status" value="1"/>
</dbReference>
<dbReference type="GO" id="GO:0006355">
    <property type="term" value="P:regulation of DNA-templated transcription"/>
    <property type="evidence" value="ECO:0007669"/>
    <property type="project" value="InterPro"/>
</dbReference>
<name>W0AGF0_9SPHN</name>